<dbReference type="CDD" id="cd00143">
    <property type="entry name" value="PP2Cc"/>
    <property type="match status" value="1"/>
</dbReference>
<name>A0AAD8USH1_BABGI</name>
<dbReference type="Proteomes" id="UP001230268">
    <property type="component" value="Unassembled WGS sequence"/>
</dbReference>
<dbReference type="EC" id="3.1.3.16" evidence="3"/>
<dbReference type="EMBL" id="JAVEPI010000001">
    <property type="protein sequence ID" value="KAK1444131.1"/>
    <property type="molecule type" value="Genomic_DNA"/>
</dbReference>
<dbReference type="Gene3D" id="3.60.40.10">
    <property type="entry name" value="PPM-type phosphatase domain"/>
    <property type="match status" value="1"/>
</dbReference>
<gene>
    <name evidence="12" type="ORF">BgAZ_100370</name>
</gene>
<evidence type="ECO:0000256" key="10">
    <source>
        <dbReference type="ARBA" id="ARBA00048336"/>
    </source>
</evidence>
<dbReference type="Pfam" id="PF00481">
    <property type="entry name" value="PP2C"/>
    <property type="match status" value="1"/>
</dbReference>
<dbReference type="InterPro" id="IPR001932">
    <property type="entry name" value="PPM-type_phosphatase-like_dom"/>
</dbReference>
<evidence type="ECO:0000256" key="2">
    <source>
        <dbReference type="ARBA" id="ARBA00006702"/>
    </source>
</evidence>
<dbReference type="PANTHER" id="PTHR13832:SF803">
    <property type="entry name" value="PROTEIN PHOSPHATASE 1G"/>
    <property type="match status" value="1"/>
</dbReference>
<reference evidence="12" key="1">
    <citation type="submission" date="2023-08" db="EMBL/GenBank/DDBJ databases">
        <title>Draft sequence of the Babesia gibsoni genome.</title>
        <authorList>
            <person name="Yamagishi J.Y."/>
            <person name="Xuan X.X."/>
        </authorList>
    </citation>
    <scope>NUCLEOTIDE SEQUENCE</scope>
    <source>
        <strain evidence="12">Azabu</strain>
    </source>
</reference>
<feature type="domain" description="PPM-type phosphatase" evidence="11">
    <location>
        <begin position="37"/>
        <end position="324"/>
    </location>
</feature>
<evidence type="ECO:0000259" key="11">
    <source>
        <dbReference type="PROSITE" id="PS51746"/>
    </source>
</evidence>
<keyword evidence="13" id="KW-1185">Reference proteome</keyword>
<keyword evidence="8" id="KW-0464">Manganese</keyword>
<proteinExistence type="inferred from homology"/>
<dbReference type="SMART" id="SM00332">
    <property type="entry name" value="PP2Cc"/>
    <property type="match status" value="1"/>
</dbReference>
<evidence type="ECO:0000256" key="8">
    <source>
        <dbReference type="ARBA" id="ARBA00023211"/>
    </source>
</evidence>
<evidence type="ECO:0000256" key="6">
    <source>
        <dbReference type="ARBA" id="ARBA00022842"/>
    </source>
</evidence>
<sequence length="327" mass="36377">MASVLCKALGVSDKALPQSAHTYLKQSNTVAIEYDDGYLLIDQYGEKGIRKSMEDESLICTSLRKVSPGIPDAYDFTICGLFDGHGGRQCAFFAKSQLVNEIALQLTQNLESEGGNCSEISETVFKKSINAACSRLDSRIANELVGCNDGCTALLLFIRRNRIFVVNLGDSSAYLCRKLNSCIHAIPLNEAHKAWSHKEKERIIRYGGTVEGGRVNGVLEVTRSFGDLNLKRFGVLCRGSFRKAKLDFSCDEFILMGCDGFWSVYDAHEACRKALSLLQQDEVRASSDPHRPFRQPRQVCKDLVEHALTVKKAQDNVSVILLRLVRK</sequence>
<evidence type="ECO:0000313" key="12">
    <source>
        <dbReference type="EMBL" id="KAK1444131.1"/>
    </source>
</evidence>
<evidence type="ECO:0000256" key="9">
    <source>
        <dbReference type="ARBA" id="ARBA00047761"/>
    </source>
</evidence>
<comment type="similarity">
    <text evidence="2">Belongs to the PP2C family.</text>
</comment>
<dbReference type="GO" id="GO:0004722">
    <property type="term" value="F:protein serine/threonine phosphatase activity"/>
    <property type="evidence" value="ECO:0007669"/>
    <property type="project" value="UniProtKB-EC"/>
</dbReference>
<dbReference type="AlphaFoldDB" id="A0AAD8USH1"/>
<comment type="caution">
    <text evidence="12">The sequence shown here is derived from an EMBL/GenBank/DDBJ whole genome shotgun (WGS) entry which is preliminary data.</text>
</comment>
<evidence type="ECO:0000256" key="3">
    <source>
        <dbReference type="ARBA" id="ARBA00013081"/>
    </source>
</evidence>
<organism evidence="12 13">
    <name type="scientific">Babesia gibsoni</name>
    <dbReference type="NCBI Taxonomy" id="33632"/>
    <lineage>
        <taxon>Eukaryota</taxon>
        <taxon>Sar</taxon>
        <taxon>Alveolata</taxon>
        <taxon>Apicomplexa</taxon>
        <taxon>Aconoidasida</taxon>
        <taxon>Piroplasmida</taxon>
        <taxon>Babesiidae</taxon>
        <taxon>Babesia</taxon>
    </lineage>
</organism>
<evidence type="ECO:0000256" key="4">
    <source>
        <dbReference type="ARBA" id="ARBA00022723"/>
    </source>
</evidence>
<dbReference type="GO" id="GO:0046872">
    <property type="term" value="F:metal ion binding"/>
    <property type="evidence" value="ECO:0007669"/>
    <property type="project" value="UniProtKB-KW"/>
</dbReference>
<evidence type="ECO:0000256" key="1">
    <source>
        <dbReference type="ARBA" id="ARBA00001936"/>
    </source>
</evidence>
<evidence type="ECO:0000256" key="5">
    <source>
        <dbReference type="ARBA" id="ARBA00022801"/>
    </source>
</evidence>
<keyword evidence="5" id="KW-0378">Hydrolase</keyword>
<evidence type="ECO:0000256" key="7">
    <source>
        <dbReference type="ARBA" id="ARBA00022912"/>
    </source>
</evidence>
<evidence type="ECO:0000313" key="13">
    <source>
        <dbReference type="Proteomes" id="UP001230268"/>
    </source>
</evidence>
<dbReference type="PROSITE" id="PS51746">
    <property type="entry name" value="PPM_2"/>
    <property type="match status" value="1"/>
</dbReference>
<keyword evidence="7" id="KW-0904">Protein phosphatase</keyword>
<keyword evidence="4" id="KW-0479">Metal-binding</keyword>
<dbReference type="SUPFAM" id="SSF81606">
    <property type="entry name" value="PP2C-like"/>
    <property type="match status" value="1"/>
</dbReference>
<dbReference type="InterPro" id="IPR020901">
    <property type="entry name" value="Prtase_inh_Kunz-CS"/>
</dbReference>
<comment type="cofactor">
    <cofactor evidence="1">
        <name>Mn(2+)</name>
        <dbReference type="ChEBI" id="CHEBI:29035"/>
    </cofactor>
</comment>
<dbReference type="InterPro" id="IPR015655">
    <property type="entry name" value="PP2C"/>
</dbReference>
<accession>A0AAD8USH1</accession>
<comment type="catalytic activity">
    <reaction evidence="9">
        <text>O-phospho-L-seryl-[protein] + H2O = L-seryl-[protein] + phosphate</text>
        <dbReference type="Rhea" id="RHEA:20629"/>
        <dbReference type="Rhea" id="RHEA-COMP:9863"/>
        <dbReference type="Rhea" id="RHEA-COMP:11604"/>
        <dbReference type="ChEBI" id="CHEBI:15377"/>
        <dbReference type="ChEBI" id="CHEBI:29999"/>
        <dbReference type="ChEBI" id="CHEBI:43474"/>
        <dbReference type="ChEBI" id="CHEBI:83421"/>
        <dbReference type="EC" id="3.1.3.16"/>
    </reaction>
</comment>
<protein>
    <recommendedName>
        <fullName evidence="3">protein-serine/threonine phosphatase</fullName>
        <ecNumber evidence="3">3.1.3.16</ecNumber>
    </recommendedName>
</protein>
<dbReference type="PROSITE" id="PS00280">
    <property type="entry name" value="BPTI_KUNITZ_1"/>
    <property type="match status" value="1"/>
</dbReference>
<keyword evidence="6" id="KW-0460">Magnesium</keyword>
<dbReference type="PANTHER" id="PTHR13832">
    <property type="entry name" value="PROTEIN PHOSPHATASE 2C"/>
    <property type="match status" value="1"/>
</dbReference>
<comment type="catalytic activity">
    <reaction evidence="10">
        <text>O-phospho-L-threonyl-[protein] + H2O = L-threonyl-[protein] + phosphate</text>
        <dbReference type="Rhea" id="RHEA:47004"/>
        <dbReference type="Rhea" id="RHEA-COMP:11060"/>
        <dbReference type="Rhea" id="RHEA-COMP:11605"/>
        <dbReference type="ChEBI" id="CHEBI:15377"/>
        <dbReference type="ChEBI" id="CHEBI:30013"/>
        <dbReference type="ChEBI" id="CHEBI:43474"/>
        <dbReference type="ChEBI" id="CHEBI:61977"/>
        <dbReference type="EC" id="3.1.3.16"/>
    </reaction>
</comment>
<dbReference type="InterPro" id="IPR036457">
    <property type="entry name" value="PPM-type-like_dom_sf"/>
</dbReference>